<reference evidence="3 4" key="1">
    <citation type="submission" date="2019-03" db="EMBL/GenBank/DDBJ databases">
        <title>Genomic Encyclopedia of Type Strains, Phase IV (KMG-IV): sequencing the most valuable type-strain genomes for metagenomic binning, comparative biology and taxonomic classification.</title>
        <authorList>
            <person name="Goeker M."/>
        </authorList>
    </citation>
    <scope>NUCLEOTIDE SEQUENCE [LARGE SCALE GENOMIC DNA]</scope>
    <source>
        <strain evidence="3 4">DSM 25488</strain>
    </source>
</reference>
<dbReference type="PANTHER" id="PTHR22642:SF2">
    <property type="entry name" value="PROTEIN LONG AFTER FAR-RED 3"/>
    <property type="match status" value="1"/>
</dbReference>
<name>A0A4R6XR96_9GAMM</name>
<organism evidence="3 4">
    <name type="scientific">Marinicella litoralis</name>
    <dbReference type="NCBI Taxonomy" id="644220"/>
    <lineage>
        <taxon>Bacteria</taxon>
        <taxon>Pseudomonadati</taxon>
        <taxon>Pseudomonadota</taxon>
        <taxon>Gammaproteobacteria</taxon>
        <taxon>Lysobacterales</taxon>
        <taxon>Marinicellaceae</taxon>
        <taxon>Marinicella</taxon>
    </lineage>
</organism>
<dbReference type="Pfam" id="PF07969">
    <property type="entry name" value="Amidohydro_3"/>
    <property type="match status" value="1"/>
</dbReference>
<keyword evidence="1" id="KW-1133">Transmembrane helix</keyword>
<dbReference type="EMBL" id="SNZB01000002">
    <property type="protein sequence ID" value="TDR22402.1"/>
    <property type="molecule type" value="Genomic_DNA"/>
</dbReference>
<dbReference type="InterPro" id="IPR011059">
    <property type="entry name" value="Metal-dep_hydrolase_composite"/>
</dbReference>
<accession>A0A4R6XR96</accession>
<gene>
    <name evidence="3" type="ORF">C8D91_0890</name>
</gene>
<dbReference type="PANTHER" id="PTHR22642">
    <property type="entry name" value="IMIDAZOLONEPROPIONASE"/>
    <property type="match status" value="1"/>
</dbReference>
<evidence type="ECO:0000313" key="4">
    <source>
        <dbReference type="Proteomes" id="UP000295724"/>
    </source>
</evidence>
<proteinExistence type="predicted"/>
<dbReference type="Gene3D" id="2.30.40.10">
    <property type="entry name" value="Urease, subunit C, domain 1"/>
    <property type="match status" value="1"/>
</dbReference>
<keyword evidence="1" id="KW-0812">Transmembrane</keyword>
<keyword evidence="1" id="KW-0472">Membrane</keyword>
<dbReference type="SUPFAM" id="SSF51338">
    <property type="entry name" value="Composite domain of metallo-dependent hydrolases"/>
    <property type="match status" value="1"/>
</dbReference>
<dbReference type="Gene3D" id="3.10.310.70">
    <property type="match status" value="1"/>
</dbReference>
<dbReference type="AlphaFoldDB" id="A0A4R6XR96"/>
<dbReference type="GO" id="GO:0016810">
    <property type="term" value="F:hydrolase activity, acting on carbon-nitrogen (but not peptide) bonds"/>
    <property type="evidence" value="ECO:0007669"/>
    <property type="project" value="InterPro"/>
</dbReference>
<feature type="transmembrane region" description="Helical" evidence="1">
    <location>
        <begin position="43"/>
        <end position="62"/>
    </location>
</feature>
<evidence type="ECO:0000259" key="2">
    <source>
        <dbReference type="Pfam" id="PF07969"/>
    </source>
</evidence>
<dbReference type="SUPFAM" id="SSF51556">
    <property type="entry name" value="Metallo-dependent hydrolases"/>
    <property type="match status" value="1"/>
</dbReference>
<dbReference type="InterPro" id="IPR033932">
    <property type="entry name" value="YtcJ-like"/>
</dbReference>
<dbReference type="InterPro" id="IPR013108">
    <property type="entry name" value="Amidohydro_3"/>
</dbReference>
<dbReference type="InterPro" id="IPR032466">
    <property type="entry name" value="Metal_Hydrolase"/>
</dbReference>
<keyword evidence="4" id="KW-1185">Reference proteome</keyword>
<protein>
    <recommendedName>
        <fullName evidence="2">Amidohydrolase 3 domain-containing protein</fullName>
    </recommendedName>
</protein>
<evidence type="ECO:0000313" key="3">
    <source>
        <dbReference type="EMBL" id="TDR22402.1"/>
    </source>
</evidence>
<dbReference type="CDD" id="cd01300">
    <property type="entry name" value="YtcJ_like"/>
    <property type="match status" value="1"/>
</dbReference>
<feature type="transmembrane region" description="Helical" evidence="1">
    <location>
        <begin position="6"/>
        <end position="31"/>
    </location>
</feature>
<sequence>MASTIFYNEVISIILIEVLFTWNLDDIILFFYPQHNIMFHTKLLIVTLMATLLSFSVCGEVIHLTNIKGYSHDGKALKQVNDLLFDSVSGLILEPNKDNMSTVTVLDGKGQFVLPGLHDAHGHILNYGLSRILVDLRGFKSLEATVKHARRYAENNPDFPWVLGRGWNQVLWDSNAFPNRYDLDQISTDKPIWLKRVDGHAGWANSKALELAGINRETAKDDELILKDSEGIPTGILIDNAMYKMNQHVPAINRSMKEKAIELAFEDLVAVGLTFVHDAGIGVDSYEIFKQMAADKTMPIRVYGMLSSSHKKLTSLINSGHLNIENHFIVRSVKLMIDGALGSYGAIMHAPYSDDPKQTGAYVQTPEQIETLLDELVQADFQANVHAIGDKGNTEVIDLLSRPQMKSSQLRHRVEHAQILRLEDIAKFKKHDLIASIQPTHATSDMNMAEDRVGAERIKGAYAWQKLFNAGVVVASGSDFPVELINPFHGLHAAVTRQNQQNQPAGGWYKNEAMSVEQALQSFTINAAFAAHAEGYSGSLDVGKQADFIVVDQDIFEIEPALIWKTEVLETWVGGQQVFSK</sequence>
<feature type="domain" description="Amidohydrolase 3" evidence="2">
    <location>
        <begin position="105"/>
        <end position="579"/>
    </location>
</feature>
<dbReference type="Proteomes" id="UP000295724">
    <property type="component" value="Unassembled WGS sequence"/>
</dbReference>
<dbReference type="Gene3D" id="3.20.20.140">
    <property type="entry name" value="Metal-dependent hydrolases"/>
    <property type="match status" value="1"/>
</dbReference>
<evidence type="ECO:0000256" key="1">
    <source>
        <dbReference type="SAM" id="Phobius"/>
    </source>
</evidence>
<comment type="caution">
    <text evidence="3">The sequence shown here is derived from an EMBL/GenBank/DDBJ whole genome shotgun (WGS) entry which is preliminary data.</text>
</comment>